<reference evidence="1" key="2">
    <citation type="submission" date="2023-05" db="EMBL/GenBank/DDBJ databases">
        <authorList>
            <consortium name="Lawrence Berkeley National Laboratory"/>
            <person name="Steindorff A."/>
            <person name="Hensen N."/>
            <person name="Bonometti L."/>
            <person name="Westerberg I."/>
            <person name="Brannstrom I.O."/>
            <person name="Guillou S."/>
            <person name="Cros-Aarteil S."/>
            <person name="Calhoun S."/>
            <person name="Haridas S."/>
            <person name="Kuo A."/>
            <person name="Mondo S."/>
            <person name="Pangilinan J."/>
            <person name="Riley R."/>
            <person name="Labutti K."/>
            <person name="Andreopoulos B."/>
            <person name="Lipzen A."/>
            <person name="Chen C."/>
            <person name="Yanf M."/>
            <person name="Daum C."/>
            <person name="Ng V."/>
            <person name="Clum A."/>
            <person name="Ohm R."/>
            <person name="Martin F."/>
            <person name="Silar P."/>
            <person name="Natvig D."/>
            <person name="Lalanne C."/>
            <person name="Gautier V."/>
            <person name="Ament-Velasquez S.L."/>
            <person name="Kruys A."/>
            <person name="Hutchinson M.I."/>
            <person name="Powell A.J."/>
            <person name="Barry K."/>
            <person name="Miller A.N."/>
            <person name="Grigoriev I.V."/>
            <person name="Debuchy R."/>
            <person name="Gladieux P."/>
            <person name="Thoren M.H."/>
            <person name="Johannesson H."/>
        </authorList>
    </citation>
    <scope>NUCLEOTIDE SEQUENCE</scope>
    <source>
        <strain evidence="1">CBS 315.58</strain>
    </source>
</reference>
<proteinExistence type="predicted"/>
<comment type="caution">
    <text evidence="1">The sequence shown here is derived from an EMBL/GenBank/DDBJ whole genome shotgun (WGS) entry which is preliminary data.</text>
</comment>
<protein>
    <submittedName>
        <fullName evidence="1">Uncharacterized protein</fullName>
    </submittedName>
</protein>
<name>A0AAN6XCH4_9PEZI</name>
<evidence type="ECO:0000313" key="1">
    <source>
        <dbReference type="EMBL" id="KAK4197786.1"/>
    </source>
</evidence>
<gene>
    <name evidence="1" type="ORF">QBC40DRAFT_299004</name>
</gene>
<dbReference type="AlphaFoldDB" id="A0AAN6XCH4"/>
<dbReference type="Proteomes" id="UP001303160">
    <property type="component" value="Unassembled WGS sequence"/>
</dbReference>
<dbReference type="EMBL" id="MU863956">
    <property type="protein sequence ID" value="KAK4197786.1"/>
    <property type="molecule type" value="Genomic_DNA"/>
</dbReference>
<keyword evidence="2" id="KW-1185">Reference proteome</keyword>
<sequence length="232" mass="26249">MPWMNVLSGKPLTKHMRTIAEVPSVHLLTLSRPERDIELGLQNISTRVRLEGANVDAGIALSIGHRMESSEHGARAFKQRFRWVQFQLDALEIRTSSNDIDDVLSSLPQDLPATYERKQDLKVGQFSDVLLINPNGSPRIRNVGIYWNRLLTACSSLVSLSPPSHSADIGKVRWYQKFRTPTAMDAVEWLMIGCSKGTDMSTDLVFLRESLRKVMTSRMEATVRRGPVSRFR</sequence>
<accession>A0AAN6XCH4</accession>
<organism evidence="1 2">
    <name type="scientific">Triangularia verruculosa</name>
    <dbReference type="NCBI Taxonomy" id="2587418"/>
    <lineage>
        <taxon>Eukaryota</taxon>
        <taxon>Fungi</taxon>
        <taxon>Dikarya</taxon>
        <taxon>Ascomycota</taxon>
        <taxon>Pezizomycotina</taxon>
        <taxon>Sordariomycetes</taxon>
        <taxon>Sordariomycetidae</taxon>
        <taxon>Sordariales</taxon>
        <taxon>Podosporaceae</taxon>
        <taxon>Triangularia</taxon>
    </lineage>
</organism>
<reference evidence="1" key="1">
    <citation type="journal article" date="2023" name="Mol. Phylogenet. Evol.">
        <title>Genome-scale phylogeny and comparative genomics of the fungal order Sordariales.</title>
        <authorList>
            <person name="Hensen N."/>
            <person name="Bonometti L."/>
            <person name="Westerberg I."/>
            <person name="Brannstrom I.O."/>
            <person name="Guillou S."/>
            <person name="Cros-Aarteil S."/>
            <person name="Calhoun S."/>
            <person name="Haridas S."/>
            <person name="Kuo A."/>
            <person name="Mondo S."/>
            <person name="Pangilinan J."/>
            <person name="Riley R."/>
            <person name="LaButti K."/>
            <person name="Andreopoulos B."/>
            <person name="Lipzen A."/>
            <person name="Chen C."/>
            <person name="Yan M."/>
            <person name="Daum C."/>
            <person name="Ng V."/>
            <person name="Clum A."/>
            <person name="Steindorff A."/>
            <person name="Ohm R.A."/>
            <person name="Martin F."/>
            <person name="Silar P."/>
            <person name="Natvig D.O."/>
            <person name="Lalanne C."/>
            <person name="Gautier V."/>
            <person name="Ament-Velasquez S.L."/>
            <person name="Kruys A."/>
            <person name="Hutchinson M.I."/>
            <person name="Powell A.J."/>
            <person name="Barry K."/>
            <person name="Miller A.N."/>
            <person name="Grigoriev I.V."/>
            <person name="Debuchy R."/>
            <person name="Gladieux P."/>
            <person name="Hiltunen Thoren M."/>
            <person name="Johannesson H."/>
        </authorList>
    </citation>
    <scope>NUCLEOTIDE SEQUENCE</scope>
    <source>
        <strain evidence="1">CBS 315.58</strain>
    </source>
</reference>
<evidence type="ECO:0000313" key="2">
    <source>
        <dbReference type="Proteomes" id="UP001303160"/>
    </source>
</evidence>